<keyword evidence="2" id="KW-1185">Reference proteome</keyword>
<evidence type="ECO:0008006" key="3">
    <source>
        <dbReference type="Google" id="ProtNLM"/>
    </source>
</evidence>
<evidence type="ECO:0000313" key="1">
    <source>
        <dbReference type="EMBL" id="KAJ1531535.1"/>
    </source>
</evidence>
<reference evidence="1" key="1">
    <citation type="submission" date="2022-12" db="EMBL/GenBank/DDBJ databases">
        <title>Chromosome-level genome assembly of the bean flower thrips Megalurothrips usitatus.</title>
        <authorList>
            <person name="Ma L."/>
            <person name="Liu Q."/>
            <person name="Li H."/>
            <person name="Cai W."/>
        </authorList>
    </citation>
    <scope>NUCLEOTIDE SEQUENCE</scope>
    <source>
        <strain evidence="1">Cailab_2022a</strain>
    </source>
</reference>
<dbReference type="InterPro" id="IPR032675">
    <property type="entry name" value="LRR_dom_sf"/>
</dbReference>
<dbReference type="GO" id="GO:0005739">
    <property type="term" value="C:mitochondrion"/>
    <property type="evidence" value="ECO:0007669"/>
    <property type="project" value="GOC"/>
</dbReference>
<accession>A0AAV7XXR0</accession>
<dbReference type="GO" id="GO:0031146">
    <property type="term" value="P:SCF-dependent proteasomal ubiquitin-dependent protein catabolic process"/>
    <property type="evidence" value="ECO:0007669"/>
    <property type="project" value="TreeGrafter"/>
</dbReference>
<dbReference type="GO" id="GO:0032981">
    <property type="term" value="P:mitochondrial respiratory chain complex I assembly"/>
    <property type="evidence" value="ECO:0007669"/>
    <property type="project" value="TreeGrafter"/>
</dbReference>
<evidence type="ECO:0000313" key="2">
    <source>
        <dbReference type="Proteomes" id="UP001075354"/>
    </source>
</evidence>
<dbReference type="Proteomes" id="UP001075354">
    <property type="component" value="Chromosome 1"/>
</dbReference>
<name>A0AAV7XXR0_9NEOP</name>
<dbReference type="PANTHER" id="PTHR13318">
    <property type="entry name" value="PARTNER OF PAIRED, ISOFORM B-RELATED"/>
    <property type="match status" value="1"/>
</dbReference>
<dbReference type="AlphaFoldDB" id="A0AAV7XXR0"/>
<protein>
    <recommendedName>
        <fullName evidence="3">Mitochondrial ATP synthase regulatory component factor B</fullName>
    </recommendedName>
</protein>
<dbReference type="SUPFAM" id="SSF52047">
    <property type="entry name" value="RNI-like"/>
    <property type="match status" value="1"/>
</dbReference>
<dbReference type="GO" id="GO:0019005">
    <property type="term" value="C:SCF ubiquitin ligase complex"/>
    <property type="evidence" value="ECO:0007669"/>
    <property type="project" value="TreeGrafter"/>
</dbReference>
<dbReference type="PANTHER" id="PTHR13318:SF186">
    <property type="entry name" value="DISTAL MEMBRANE-ARM ASSEMBLY COMPLEX PROTEIN 2"/>
    <property type="match status" value="1"/>
</dbReference>
<dbReference type="InterPro" id="IPR001611">
    <property type="entry name" value="Leu-rich_rpt"/>
</dbReference>
<proteinExistence type="predicted"/>
<dbReference type="EMBL" id="JAPTSV010000001">
    <property type="protein sequence ID" value="KAJ1531535.1"/>
    <property type="molecule type" value="Genomic_DNA"/>
</dbReference>
<dbReference type="Gene3D" id="3.80.10.10">
    <property type="entry name" value="Ribonuclease Inhibitor"/>
    <property type="match status" value="1"/>
</dbReference>
<gene>
    <name evidence="1" type="ORF">ONE63_000210</name>
</gene>
<organism evidence="1 2">
    <name type="scientific">Megalurothrips usitatus</name>
    <name type="common">bean blossom thrips</name>
    <dbReference type="NCBI Taxonomy" id="439358"/>
    <lineage>
        <taxon>Eukaryota</taxon>
        <taxon>Metazoa</taxon>
        <taxon>Ecdysozoa</taxon>
        <taxon>Arthropoda</taxon>
        <taxon>Hexapoda</taxon>
        <taxon>Insecta</taxon>
        <taxon>Pterygota</taxon>
        <taxon>Neoptera</taxon>
        <taxon>Paraneoptera</taxon>
        <taxon>Thysanoptera</taxon>
        <taxon>Terebrantia</taxon>
        <taxon>Thripoidea</taxon>
        <taxon>Thripidae</taxon>
        <taxon>Megalurothrips</taxon>
    </lineage>
</organism>
<sequence>MFSSGRSCSRILSAVPQASYSSIAKKFDPRNEEVNRTLVPWQYSENYKKRPGFFAGVIQSAGTMTEMIKFLSTPIDLRGSKITSWYEKKLYARDLEQQEYDANRVASLGSNISAAHGFWGLGARVLFKGKAWMKLDPGKHSNLPEEHDPEFVLEAIDISGCAIHYEGLRHLRNLNGVHSLTARNCPHIDDWCLDIIASELLGLEVLDISGCKRVTPRGLAALKHIPNLHTLDLSDCPALQTDDGILMCILLQDYNPKLNIKGIEYPDIPQNDNVKYDVKTGVKDCPSTVAP</sequence>
<comment type="caution">
    <text evidence="1">The sequence shown here is derived from an EMBL/GenBank/DDBJ whole genome shotgun (WGS) entry which is preliminary data.</text>
</comment>
<dbReference type="Pfam" id="PF13516">
    <property type="entry name" value="LRR_6"/>
    <property type="match status" value="1"/>
</dbReference>